<evidence type="ECO:0000313" key="2">
    <source>
        <dbReference type="Proteomes" id="UP000242699"/>
    </source>
</evidence>
<dbReference type="Proteomes" id="UP000242699">
    <property type="component" value="Unassembled WGS sequence"/>
</dbReference>
<dbReference type="AlphaFoldDB" id="A0A2T2WQ76"/>
<accession>A0A2T2WQ76</accession>
<evidence type="ECO:0008006" key="3">
    <source>
        <dbReference type="Google" id="ProtNLM"/>
    </source>
</evidence>
<name>A0A2T2WQ76_9FIRM</name>
<dbReference type="SUPFAM" id="SSF53335">
    <property type="entry name" value="S-adenosyl-L-methionine-dependent methyltransferases"/>
    <property type="match status" value="1"/>
</dbReference>
<reference evidence="1 2" key="1">
    <citation type="journal article" date="2014" name="BMC Genomics">
        <title>Comparison of environmental and isolate Sulfobacillus genomes reveals diverse carbon, sulfur, nitrogen, and hydrogen metabolisms.</title>
        <authorList>
            <person name="Justice N.B."/>
            <person name="Norman A."/>
            <person name="Brown C.T."/>
            <person name="Singh A."/>
            <person name="Thomas B.C."/>
            <person name="Banfield J.F."/>
        </authorList>
    </citation>
    <scope>NUCLEOTIDE SEQUENCE [LARGE SCALE GENOMIC DNA]</scope>
    <source>
        <strain evidence="1">AMDSBA1</strain>
    </source>
</reference>
<dbReference type="Gene3D" id="3.40.50.150">
    <property type="entry name" value="Vaccinia Virus protein VP39"/>
    <property type="match status" value="1"/>
</dbReference>
<evidence type="ECO:0000313" key="1">
    <source>
        <dbReference type="EMBL" id="PSR24385.1"/>
    </source>
</evidence>
<protein>
    <recommendedName>
        <fullName evidence="3">Methyltransferase domain-containing protein</fullName>
    </recommendedName>
</protein>
<gene>
    <name evidence="1" type="ORF">C7B43_19165</name>
</gene>
<dbReference type="EMBL" id="PXYT01000080">
    <property type="protein sequence ID" value="PSR24385.1"/>
    <property type="molecule type" value="Genomic_DNA"/>
</dbReference>
<sequence length="400" mass="45986">MIRLETFNAVLLFLHTGRIGNRLEACREYHSLKLGVRYQISLAVHFWCRSHRISRIHDGRRRRILMPSEWALLDEEFYIEAVLYATVSSGMYDQLVQGATKGDLDAIQPCLEVPWVLLAGVLQDSGYIENREGRWWWVADPPASRLLHRIDTMWRWLSISQHFSPRDCSPFLESALQASEYERLRDSSRDMNRRIWEALSPSRSGTWLDVGGGSGTLALMLANQGLQVTMMDTPDIIQKVSGVLQHPRINLVTGDIRNTVPKGPYDIVSLIRLIENFPLDTVITLFKHIRREIRSRGRMVVVMTERDLGVPTRLFALEVHMKTDEGRLYSLRELNIVATKSRWAISRVEQMGQLTMVILAPLRVRVSKYSKTPFQSRSRAHKISNTVWLLMPPTCKVATP</sequence>
<proteinExistence type="predicted"/>
<comment type="caution">
    <text evidence="1">The sequence shown here is derived from an EMBL/GenBank/DDBJ whole genome shotgun (WGS) entry which is preliminary data.</text>
</comment>
<dbReference type="InterPro" id="IPR029063">
    <property type="entry name" value="SAM-dependent_MTases_sf"/>
</dbReference>
<dbReference type="CDD" id="cd02440">
    <property type="entry name" value="AdoMet_MTases"/>
    <property type="match status" value="1"/>
</dbReference>
<organism evidence="1 2">
    <name type="scientific">Sulfobacillus benefaciens</name>
    <dbReference type="NCBI Taxonomy" id="453960"/>
    <lineage>
        <taxon>Bacteria</taxon>
        <taxon>Bacillati</taxon>
        <taxon>Bacillota</taxon>
        <taxon>Clostridia</taxon>
        <taxon>Eubacteriales</taxon>
        <taxon>Clostridiales Family XVII. Incertae Sedis</taxon>
        <taxon>Sulfobacillus</taxon>
    </lineage>
</organism>
<dbReference type="Pfam" id="PF13489">
    <property type="entry name" value="Methyltransf_23"/>
    <property type="match status" value="1"/>
</dbReference>